<dbReference type="InterPro" id="IPR013604">
    <property type="entry name" value="7TM_chemorcpt"/>
</dbReference>
<dbReference type="Proteomes" id="UP001652661">
    <property type="component" value="Chromosome 2L"/>
</dbReference>
<dbReference type="GO" id="GO:0005886">
    <property type="term" value="C:plasma membrane"/>
    <property type="evidence" value="ECO:0007669"/>
    <property type="project" value="UniProtKB-SubCell"/>
</dbReference>
<proteinExistence type="inferred from homology"/>
<keyword evidence="7" id="KW-1185">Reference proteome</keyword>
<accession>A0A6P4ISB4</accession>
<protein>
    <recommendedName>
        <fullName evidence="6">Gustatory receptor</fullName>
    </recommendedName>
</protein>
<evidence type="ECO:0000256" key="6">
    <source>
        <dbReference type="RuleBase" id="RU363108"/>
    </source>
</evidence>
<evidence type="ECO:0000313" key="7">
    <source>
        <dbReference type="Proteomes" id="UP001652661"/>
    </source>
</evidence>
<organism evidence="7 8">
    <name type="scientific">Drosophila kikkawai</name>
    <name type="common">Fruit fly</name>
    <dbReference type="NCBI Taxonomy" id="30033"/>
    <lineage>
        <taxon>Eukaryota</taxon>
        <taxon>Metazoa</taxon>
        <taxon>Ecdysozoa</taxon>
        <taxon>Arthropoda</taxon>
        <taxon>Hexapoda</taxon>
        <taxon>Insecta</taxon>
        <taxon>Pterygota</taxon>
        <taxon>Neoptera</taxon>
        <taxon>Endopterygota</taxon>
        <taxon>Diptera</taxon>
        <taxon>Brachycera</taxon>
        <taxon>Muscomorpha</taxon>
        <taxon>Ephydroidea</taxon>
        <taxon>Drosophilidae</taxon>
        <taxon>Drosophila</taxon>
        <taxon>Sophophora</taxon>
    </lineage>
</organism>
<dbReference type="OrthoDB" id="7856336at2759"/>
<feature type="transmembrane region" description="Helical" evidence="6">
    <location>
        <begin position="248"/>
        <end position="272"/>
    </location>
</feature>
<feature type="transmembrane region" description="Helical" evidence="6">
    <location>
        <begin position="292"/>
        <end position="313"/>
    </location>
</feature>
<reference evidence="7" key="1">
    <citation type="submission" date="2025-05" db="UniProtKB">
        <authorList>
            <consortium name="RefSeq"/>
        </authorList>
    </citation>
    <scope>NUCLEOTIDE SEQUENCE [LARGE SCALE GENOMIC DNA]</scope>
    <source>
        <strain evidence="7">14028-0561.14</strain>
    </source>
</reference>
<feature type="transmembrane region" description="Helical" evidence="6">
    <location>
        <begin position="12"/>
        <end position="28"/>
    </location>
</feature>
<comment type="similarity">
    <text evidence="6">Belongs to the insect chemoreceptor superfamily. Gustatory receptor (GR) family.</text>
</comment>
<dbReference type="GO" id="GO:0007165">
    <property type="term" value="P:signal transduction"/>
    <property type="evidence" value="ECO:0007669"/>
    <property type="project" value="UniProtKB-KW"/>
</dbReference>
<feature type="transmembrane region" description="Helical" evidence="6">
    <location>
        <begin position="361"/>
        <end position="384"/>
    </location>
</feature>
<keyword evidence="3 6" id="KW-0812">Transmembrane</keyword>
<evidence type="ECO:0000256" key="5">
    <source>
        <dbReference type="ARBA" id="ARBA00023136"/>
    </source>
</evidence>
<evidence type="ECO:0000256" key="1">
    <source>
        <dbReference type="ARBA" id="ARBA00004651"/>
    </source>
</evidence>
<dbReference type="Pfam" id="PF08395">
    <property type="entry name" value="7tm_7"/>
    <property type="match status" value="1"/>
</dbReference>
<feature type="transmembrane region" description="Helical" evidence="6">
    <location>
        <begin position="166"/>
        <end position="186"/>
    </location>
</feature>
<dbReference type="RefSeq" id="XP_017025363.1">
    <property type="nucleotide sequence ID" value="XM_017169874.1"/>
</dbReference>
<dbReference type="AlphaFoldDB" id="A0A6P4ISB4"/>
<evidence type="ECO:0000256" key="2">
    <source>
        <dbReference type="ARBA" id="ARBA00022475"/>
    </source>
</evidence>
<keyword evidence="6 8" id="KW-0675">Receptor</keyword>
<keyword evidence="5 6" id="KW-0472">Membrane</keyword>
<dbReference type="GO" id="GO:0050909">
    <property type="term" value="P:sensory perception of taste"/>
    <property type="evidence" value="ECO:0007669"/>
    <property type="project" value="InterPro"/>
</dbReference>
<comment type="subcellular location">
    <subcellularLocation>
        <location evidence="1 6">Cell membrane</location>
        <topology evidence="1 6">Multi-pass membrane protein</topology>
    </subcellularLocation>
</comment>
<gene>
    <name evidence="8" type="primary">LOC108076845</name>
</gene>
<evidence type="ECO:0000313" key="8">
    <source>
        <dbReference type="RefSeq" id="XP_017025363.1"/>
    </source>
</evidence>
<keyword evidence="6" id="KW-0807">Transducer</keyword>
<comment type="function">
    <text evidence="6">Gustatory receptor which mediates acceptance or avoidance behavior, depending on its substrates.</text>
</comment>
<evidence type="ECO:0000256" key="4">
    <source>
        <dbReference type="ARBA" id="ARBA00022989"/>
    </source>
</evidence>
<evidence type="ECO:0000256" key="3">
    <source>
        <dbReference type="ARBA" id="ARBA00022692"/>
    </source>
</evidence>
<feature type="transmembrane region" description="Helical" evidence="6">
    <location>
        <begin position="127"/>
        <end position="146"/>
    </location>
</feature>
<dbReference type="GeneID" id="108076845"/>
<feature type="transmembrane region" description="Helical" evidence="6">
    <location>
        <begin position="77"/>
        <end position="96"/>
    </location>
</feature>
<sequence>MVHWVHLLLKSSYFYGLVIGVSNFEFDWRTGRIFTTARSTLYAIVNNGIIVLLLVVYMHGGSDFAARLFKANKLNEYVVIIMTGLRIAAGALTVFSRWSQRCELKKLVRNVISLVQAKPQLLQMSRWGILIKIFTGSVTDLLHMAITFDQISVVESRLFVGLCLQFWMAALLNLALSQHFLVLLLARAQYNMVNTELRQVIDESRHLSNHRPRNGTLMSRCCHLADKLEDMGKVQSKLQAIISQLGEIFAFQGIMVYAGYYITSVGGCYLTYSIITNGIEKIGLTQTNIILSFIWCFFYYLDAIINLFIVLNVQDDHKKMMRLLEERTLFASGLDVRLEETFESLQLQLIRNPLKMEVMKLFSVTRSMTTAMCGSLITHSIFLIQYDMEYF</sequence>
<name>A0A6P4ISB4_DROKI</name>
<keyword evidence="4 6" id="KW-1133">Transmembrane helix</keyword>
<keyword evidence="2 6" id="KW-1003">Cell membrane</keyword>
<comment type="caution">
    <text evidence="6">Lacks conserved residue(s) required for the propagation of feature annotation.</text>
</comment>
<feature type="transmembrane region" description="Helical" evidence="6">
    <location>
        <begin position="40"/>
        <end position="57"/>
    </location>
</feature>
<reference evidence="8" key="2">
    <citation type="submission" date="2025-08" db="UniProtKB">
        <authorList>
            <consortium name="RefSeq"/>
        </authorList>
    </citation>
    <scope>IDENTIFICATION</scope>
    <source>
        <strain evidence="8">14028-0561.14</strain>
        <tissue evidence="8">Whole fly</tissue>
    </source>
</reference>